<comment type="catalytic activity">
    <reaction evidence="18 19">
        <text>alpha-ribazole 5'-phosphate + adenosylcob(III)inamide-GDP = adenosylcob(III)alamin 5'-phosphate + GMP + H(+)</text>
        <dbReference type="Rhea" id="RHEA:23560"/>
        <dbReference type="ChEBI" id="CHEBI:15378"/>
        <dbReference type="ChEBI" id="CHEBI:57918"/>
        <dbReference type="ChEBI" id="CHEBI:58115"/>
        <dbReference type="ChEBI" id="CHEBI:60487"/>
        <dbReference type="ChEBI" id="CHEBI:60493"/>
        <dbReference type="EC" id="2.7.8.26"/>
    </reaction>
</comment>
<keyword evidence="11 19" id="KW-0460">Magnesium</keyword>
<evidence type="ECO:0000256" key="6">
    <source>
        <dbReference type="ARBA" id="ARBA00015850"/>
    </source>
</evidence>
<dbReference type="HAMAP" id="MF_00719">
    <property type="entry name" value="CobS"/>
    <property type="match status" value="1"/>
</dbReference>
<accession>A0A1E7ZEX5</accession>
<comment type="subcellular location">
    <subcellularLocation>
        <location evidence="2 19">Cell membrane</location>
        <topology evidence="2 19">Multi-pass membrane protein</topology>
    </subcellularLocation>
</comment>
<dbReference type="OrthoDB" id="9794626at2"/>
<dbReference type="PANTHER" id="PTHR34148:SF1">
    <property type="entry name" value="ADENOSYLCOBINAMIDE-GDP RIBAZOLETRANSFERASE"/>
    <property type="match status" value="1"/>
</dbReference>
<evidence type="ECO:0000256" key="5">
    <source>
        <dbReference type="ARBA" id="ARBA00013200"/>
    </source>
</evidence>
<dbReference type="Proteomes" id="UP000175691">
    <property type="component" value="Unassembled WGS sequence"/>
</dbReference>
<comment type="function">
    <text evidence="14 19">Joins adenosylcobinamide-GDP and alpha-ribazole to generate adenosylcobalamin (Ado-cobalamin). Also synthesizes adenosylcobalamin 5'-phosphate from adenosylcobinamide-GDP and alpha-ribazole 5'-phosphate.</text>
</comment>
<keyword evidence="21" id="KW-1185">Reference proteome</keyword>
<evidence type="ECO:0000256" key="13">
    <source>
        <dbReference type="ARBA" id="ARBA00023136"/>
    </source>
</evidence>
<dbReference type="InterPro" id="IPR003805">
    <property type="entry name" value="CobS"/>
</dbReference>
<feature type="transmembrane region" description="Helical" evidence="19">
    <location>
        <begin position="44"/>
        <end position="63"/>
    </location>
</feature>
<evidence type="ECO:0000313" key="20">
    <source>
        <dbReference type="EMBL" id="OFC72063.1"/>
    </source>
</evidence>
<feature type="transmembrane region" description="Helical" evidence="19">
    <location>
        <begin position="192"/>
        <end position="222"/>
    </location>
</feature>
<dbReference type="PANTHER" id="PTHR34148">
    <property type="entry name" value="ADENOSYLCOBINAMIDE-GDP RIBAZOLETRANSFERASE"/>
    <property type="match status" value="1"/>
</dbReference>
<evidence type="ECO:0000256" key="15">
    <source>
        <dbReference type="ARBA" id="ARBA00032605"/>
    </source>
</evidence>
<gene>
    <name evidence="19" type="primary">cobS</name>
    <name evidence="20" type="ORF">BFC18_05000</name>
</gene>
<sequence>MTNVLSGVRQHAHALLLALSFFTRIPVGHRVTYSNDAMHHAGKYFALVGWVLAGILSVWIWLLSSLLPASVLIFLVVLASVLLTGAFHEDGLADTADAFGGGQDKDHKLIIMKDSRLGTYGVCALVGALFGKWVLLTSLVEQQSLVLSLFVAYPLSRAFALSHVQDLPYATESSSGKIAKSMPFATPYSVSAMAFLFITGGLALLLLPLGTAVLILVTCILLRHFLKYKMLKHVQGFTGDTLGAAQQIQELTIYLMLLIGGVS</sequence>
<evidence type="ECO:0000256" key="11">
    <source>
        <dbReference type="ARBA" id="ARBA00022842"/>
    </source>
</evidence>
<dbReference type="GO" id="GO:0009236">
    <property type="term" value="P:cobalamin biosynthetic process"/>
    <property type="evidence" value="ECO:0007669"/>
    <property type="project" value="UniProtKB-UniRule"/>
</dbReference>
<evidence type="ECO:0000256" key="3">
    <source>
        <dbReference type="ARBA" id="ARBA00004663"/>
    </source>
</evidence>
<dbReference type="UniPathway" id="UPA00148">
    <property type="reaction ID" value="UER00238"/>
</dbReference>
<dbReference type="EMBL" id="MDHN01000008">
    <property type="protein sequence ID" value="OFC72063.1"/>
    <property type="molecule type" value="Genomic_DNA"/>
</dbReference>
<evidence type="ECO:0000256" key="14">
    <source>
        <dbReference type="ARBA" id="ARBA00025228"/>
    </source>
</evidence>
<reference evidence="20 21" key="1">
    <citation type="submission" date="2016-08" db="EMBL/GenBank/DDBJ databases">
        <authorList>
            <person name="Seilhamer J.J."/>
        </authorList>
    </citation>
    <scope>NUCLEOTIDE SEQUENCE [LARGE SCALE GENOMIC DNA]</scope>
    <source>
        <strain evidence="20 21">KCTC 42603</strain>
    </source>
</reference>
<feature type="transmembrane region" description="Helical" evidence="19">
    <location>
        <begin position="69"/>
        <end position="87"/>
    </location>
</feature>
<name>A0A1E7ZEX5_9ALTE</name>
<dbReference type="Pfam" id="PF02654">
    <property type="entry name" value="CobS"/>
    <property type="match status" value="1"/>
</dbReference>
<evidence type="ECO:0000256" key="19">
    <source>
        <dbReference type="HAMAP-Rule" id="MF_00719"/>
    </source>
</evidence>
<dbReference type="GO" id="GO:0005886">
    <property type="term" value="C:plasma membrane"/>
    <property type="evidence" value="ECO:0007669"/>
    <property type="project" value="UniProtKB-SubCell"/>
</dbReference>
<comment type="cofactor">
    <cofactor evidence="1 19">
        <name>Mg(2+)</name>
        <dbReference type="ChEBI" id="CHEBI:18420"/>
    </cofactor>
</comment>
<dbReference type="AlphaFoldDB" id="A0A1E7ZEX5"/>
<dbReference type="EC" id="2.7.8.26" evidence="5 19"/>
<evidence type="ECO:0000256" key="4">
    <source>
        <dbReference type="ARBA" id="ARBA00010561"/>
    </source>
</evidence>
<keyword evidence="8 19" id="KW-0169">Cobalamin biosynthesis</keyword>
<proteinExistence type="inferred from homology"/>
<keyword evidence="9 19" id="KW-0808">Transferase</keyword>
<comment type="pathway">
    <text evidence="3 19">Cofactor biosynthesis; adenosylcobalamin biosynthesis; adenosylcobalamin from cob(II)yrinate a,c-diamide: step 7/7.</text>
</comment>
<dbReference type="RefSeq" id="WP_070123845.1">
    <property type="nucleotide sequence ID" value="NZ_MDHN01000008.1"/>
</dbReference>
<feature type="transmembrane region" description="Helical" evidence="19">
    <location>
        <begin position="117"/>
        <end position="140"/>
    </location>
</feature>
<evidence type="ECO:0000256" key="18">
    <source>
        <dbReference type="ARBA" id="ARBA00049504"/>
    </source>
</evidence>
<protein>
    <recommendedName>
        <fullName evidence="6 19">Adenosylcobinamide-GDP ribazoletransferase</fullName>
        <ecNumber evidence="5 19">2.7.8.26</ecNumber>
    </recommendedName>
    <alternativeName>
        <fullName evidence="16 19">Cobalamin synthase</fullName>
    </alternativeName>
    <alternativeName>
        <fullName evidence="15 19">Cobalamin-5'-phosphate synthase</fullName>
    </alternativeName>
</protein>
<dbReference type="GO" id="GO:0008818">
    <property type="term" value="F:cobalamin 5'-phosphate synthase activity"/>
    <property type="evidence" value="ECO:0007669"/>
    <property type="project" value="UniProtKB-UniRule"/>
</dbReference>
<dbReference type="STRING" id="1656094.BFC18_05000"/>
<evidence type="ECO:0000256" key="8">
    <source>
        <dbReference type="ARBA" id="ARBA00022573"/>
    </source>
</evidence>
<evidence type="ECO:0000256" key="1">
    <source>
        <dbReference type="ARBA" id="ARBA00001946"/>
    </source>
</evidence>
<keyword evidence="7 19" id="KW-1003">Cell membrane</keyword>
<evidence type="ECO:0000256" key="7">
    <source>
        <dbReference type="ARBA" id="ARBA00022475"/>
    </source>
</evidence>
<evidence type="ECO:0000256" key="12">
    <source>
        <dbReference type="ARBA" id="ARBA00022989"/>
    </source>
</evidence>
<dbReference type="GO" id="GO:0051073">
    <property type="term" value="F:adenosylcobinamide-GDP ribazoletransferase activity"/>
    <property type="evidence" value="ECO:0007669"/>
    <property type="project" value="UniProtKB-UniRule"/>
</dbReference>
<evidence type="ECO:0000256" key="17">
    <source>
        <dbReference type="ARBA" id="ARBA00048623"/>
    </source>
</evidence>
<evidence type="ECO:0000256" key="10">
    <source>
        <dbReference type="ARBA" id="ARBA00022692"/>
    </source>
</evidence>
<organism evidence="20 21">
    <name type="scientific">Alteromonas confluentis</name>
    <dbReference type="NCBI Taxonomy" id="1656094"/>
    <lineage>
        <taxon>Bacteria</taxon>
        <taxon>Pseudomonadati</taxon>
        <taxon>Pseudomonadota</taxon>
        <taxon>Gammaproteobacteria</taxon>
        <taxon>Alteromonadales</taxon>
        <taxon>Alteromonadaceae</taxon>
        <taxon>Alteromonas/Salinimonas group</taxon>
        <taxon>Alteromonas</taxon>
    </lineage>
</organism>
<keyword evidence="13 19" id="KW-0472">Membrane</keyword>
<evidence type="ECO:0000256" key="9">
    <source>
        <dbReference type="ARBA" id="ARBA00022679"/>
    </source>
</evidence>
<keyword evidence="10 19" id="KW-0812">Transmembrane</keyword>
<evidence type="ECO:0000313" key="21">
    <source>
        <dbReference type="Proteomes" id="UP000175691"/>
    </source>
</evidence>
<keyword evidence="12 19" id="KW-1133">Transmembrane helix</keyword>
<comment type="catalytic activity">
    <reaction evidence="17 19">
        <text>alpha-ribazole + adenosylcob(III)inamide-GDP = adenosylcob(III)alamin + GMP + H(+)</text>
        <dbReference type="Rhea" id="RHEA:16049"/>
        <dbReference type="ChEBI" id="CHEBI:10329"/>
        <dbReference type="ChEBI" id="CHEBI:15378"/>
        <dbReference type="ChEBI" id="CHEBI:18408"/>
        <dbReference type="ChEBI" id="CHEBI:58115"/>
        <dbReference type="ChEBI" id="CHEBI:60487"/>
        <dbReference type="EC" id="2.7.8.26"/>
    </reaction>
</comment>
<evidence type="ECO:0000256" key="16">
    <source>
        <dbReference type="ARBA" id="ARBA00032853"/>
    </source>
</evidence>
<comment type="caution">
    <text evidence="20">The sequence shown here is derived from an EMBL/GenBank/DDBJ whole genome shotgun (WGS) entry which is preliminary data.</text>
</comment>
<evidence type="ECO:0000256" key="2">
    <source>
        <dbReference type="ARBA" id="ARBA00004651"/>
    </source>
</evidence>
<comment type="similarity">
    <text evidence="4 19">Belongs to the CobS family.</text>
</comment>